<organism evidence="13 14">
    <name type="scientific">Zavarzinia compransoris</name>
    <dbReference type="NCBI Taxonomy" id="1264899"/>
    <lineage>
        <taxon>Bacteria</taxon>
        <taxon>Pseudomonadati</taxon>
        <taxon>Pseudomonadota</taxon>
        <taxon>Alphaproteobacteria</taxon>
        <taxon>Rhodospirillales</taxon>
        <taxon>Zavarziniaceae</taxon>
        <taxon>Zavarzinia</taxon>
    </lineage>
</organism>
<feature type="binding site" evidence="12">
    <location>
        <position position="239"/>
    </location>
    <ligand>
        <name>Zn(2+)</name>
        <dbReference type="ChEBI" id="CHEBI:29105"/>
    </ligand>
</feature>
<evidence type="ECO:0000256" key="7">
    <source>
        <dbReference type="ARBA" id="ARBA00022723"/>
    </source>
</evidence>
<gene>
    <name evidence="12" type="primary">lpxC</name>
    <name evidence="13" type="ORF">DKG75_21205</name>
</gene>
<evidence type="ECO:0000256" key="4">
    <source>
        <dbReference type="ARBA" id="ARBA00012745"/>
    </source>
</evidence>
<keyword evidence="8 12" id="KW-0378">Hydrolase</keyword>
<feature type="active site" description="Proton donor" evidence="12">
    <location>
        <position position="266"/>
    </location>
</feature>
<protein>
    <recommendedName>
        <fullName evidence="4 12">UDP-3-O-acyl-N-acetylglucosamine deacetylase</fullName>
        <shortName evidence="12">UDP-3-O-acyl-GlcNAc deacetylase</shortName>
        <ecNumber evidence="4 12">3.5.1.108</ecNumber>
    </recommendedName>
    <alternativeName>
        <fullName evidence="12">UDP-3-O-[R-3-hydroxymyristoyl]-N-acetylglucosamine deacetylase</fullName>
    </alternativeName>
</protein>
<dbReference type="Gene3D" id="3.30.230.20">
    <property type="entry name" value="lpxc deacetylase, domain 1"/>
    <property type="match status" value="1"/>
</dbReference>
<evidence type="ECO:0000256" key="11">
    <source>
        <dbReference type="ARBA" id="ARBA00024535"/>
    </source>
</evidence>
<dbReference type="OrthoDB" id="9802746at2"/>
<dbReference type="GO" id="GO:0046872">
    <property type="term" value="F:metal ion binding"/>
    <property type="evidence" value="ECO:0007669"/>
    <property type="project" value="UniProtKB-KW"/>
</dbReference>
<dbReference type="AlphaFoldDB" id="A0A317DTT1"/>
<dbReference type="Proteomes" id="UP000246077">
    <property type="component" value="Unassembled WGS sequence"/>
</dbReference>
<keyword evidence="6 12" id="KW-0441">Lipid A biosynthesis</keyword>
<dbReference type="SUPFAM" id="SSF54211">
    <property type="entry name" value="Ribosomal protein S5 domain 2-like"/>
    <property type="match status" value="2"/>
</dbReference>
<keyword evidence="5 12" id="KW-0444">Lipid biosynthesis</keyword>
<keyword evidence="14" id="KW-1185">Reference proteome</keyword>
<dbReference type="Gene3D" id="3.30.1700.10">
    <property type="entry name" value="lpxc deacetylase, domain 2"/>
    <property type="match status" value="1"/>
</dbReference>
<evidence type="ECO:0000256" key="1">
    <source>
        <dbReference type="ARBA" id="ARBA00001947"/>
    </source>
</evidence>
<feature type="binding site" evidence="12">
    <location>
        <position position="243"/>
    </location>
    <ligand>
        <name>Zn(2+)</name>
        <dbReference type="ChEBI" id="CHEBI:29105"/>
    </ligand>
</feature>
<keyword evidence="9 12" id="KW-0862">Zinc</keyword>
<evidence type="ECO:0000313" key="13">
    <source>
        <dbReference type="EMBL" id="PWR18098.1"/>
    </source>
</evidence>
<comment type="similarity">
    <text evidence="12">Belongs to the LpxC family.</text>
</comment>
<dbReference type="GO" id="GO:0016020">
    <property type="term" value="C:membrane"/>
    <property type="evidence" value="ECO:0007669"/>
    <property type="project" value="GOC"/>
</dbReference>
<dbReference type="InterPro" id="IPR020568">
    <property type="entry name" value="Ribosomal_Su5_D2-typ_SF"/>
</dbReference>
<dbReference type="GO" id="GO:0009245">
    <property type="term" value="P:lipid A biosynthetic process"/>
    <property type="evidence" value="ECO:0007669"/>
    <property type="project" value="UniProtKB-UniRule"/>
</dbReference>
<dbReference type="Pfam" id="PF03331">
    <property type="entry name" value="LpxC"/>
    <property type="match status" value="1"/>
</dbReference>
<dbReference type="GO" id="GO:0103117">
    <property type="term" value="F:UDP-3-O-acyl-N-acetylglucosamine deacetylase activity"/>
    <property type="evidence" value="ECO:0007669"/>
    <property type="project" value="UniProtKB-UniRule"/>
</dbReference>
<evidence type="ECO:0000313" key="14">
    <source>
        <dbReference type="Proteomes" id="UP000246077"/>
    </source>
</evidence>
<dbReference type="HAMAP" id="MF_00388">
    <property type="entry name" value="LpxC"/>
    <property type="match status" value="1"/>
</dbReference>
<dbReference type="EMBL" id="QGLF01000007">
    <property type="protein sequence ID" value="PWR18098.1"/>
    <property type="molecule type" value="Genomic_DNA"/>
</dbReference>
<evidence type="ECO:0000256" key="5">
    <source>
        <dbReference type="ARBA" id="ARBA00022516"/>
    </source>
</evidence>
<evidence type="ECO:0000256" key="10">
    <source>
        <dbReference type="ARBA" id="ARBA00023098"/>
    </source>
</evidence>
<dbReference type="InterPro" id="IPR015870">
    <property type="entry name" value="UDP-acyl_N-AcGlcN_deAcase_N"/>
</dbReference>
<feature type="binding site" evidence="12">
    <location>
        <position position="82"/>
    </location>
    <ligand>
        <name>Zn(2+)</name>
        <dbReference type="ChEBI" id="CHEBI:29105"/>
    </ligand>
</feature>
<comment type="function">
    <text evidence="2 12">Catalyzes the hydrolysis of UDP-3-O-myristoyl-N-acetylglucosamine to form UDP-3-O-myristoylglucosamine and acetate, the committed step in lipid A biosynthesis.</text>
</comment>
<dbReference type="PANTHER" id="PTHR33694:SF1">
    <property type="entry name" value="UDP-3-O-ACYL-N-ACETYLGLUCOSAMINE DEACETYLASE 1, MITOCHONDRIAL-RELATED"/>
    <property type="match status" value="1"/>
</dbReference>
<evidence type="ECO:0000256" key="2">
    <source>
        <dbReference type="ARBA" id="ARBA00002923"/>
    </source>
</evidence>
<dbReference type="InterPro" id="IPR004463">
    <property type="entry name" value="UDP-acyl_GlcNac_deAcase"/>
</dbReference>
<reference evidence="14" key="1">
    <citation type="submission" date="2018-05" db="EMBL/GenBank/DDBJ databases">
        <title>Zavarzinia sp. HR-AS.</title>
        <authorList>
            <person name="Lee Y."/>
            <person name="Jeon C.O."/>
        </authorList>
    </citation>
    <scope>NUCLEOTIDE SEQUENCE [LARGE SCALE GENOMIC DNA]</scope>
    <source>
        <strain evidence="14">DSM 1231</strain>
    </source>
</reference>
<dbReference type="EC" id="3.5.1.108" evidence="4 12"/>
<evidence type="ECO:0000256" key="9">
    <source>
        <dbReference type="ARBA" id="ARBA00022833"/>
    </source>
</evidence>
<proteinExistence type="inferred from homology"/>
<comment type="pathway">
    <text evidence="3 12">Glycolipid biosynthesis; lipid IV(A) biosynthesis; lipid IV(A) from (3R)-3-hydroxytetradecanoyl-[acyl-carrier-protein] and UDP-N-acetyl-alpha-D-glucosamine: step 2/6.</text>
</comment>
<evidence type="ECO:0000256" key="12">
    <source>
        <dbReference type="HAMAP-Rule" id="MF_00388"/>
    </source>
</evidence>
<dbReference type="InterPro" id="IPR011334">
    <property type="entry name" value="UDP-acyl_GlcNac_deAcase_C"/>
</dbReference>
<sequence length="309" mass="33408">MVLQAQKTVAAQVHLDGVGLHTGQPVRVTLLPAPSDHGILFRRSDVTDRDNVIPAQYDHVRDTTLCTVLVNGAGVSVRTVEHLMAAFAGLDIDNVIVEVSGPELPILDGSAAPFVAMIERVGTKAQRPPRRAIKILKRIEARIDDKLAALEPGEGFAIDFEIDFASRAIDRRQGSYTITPDDFGALLSGARTFGFRQEVEFLRSKGLALGGSLENAVVVDGDEIMNPEGLRFADEFVRHKALDALGDLYLAGAPIIGRFTGFKSGHALNNRLLHMLFADRTAWTYVAAVEDVEPQAGATWTEASVAAPF</sequence>
<comment type="catalytic activity">
    <reaction evidence="11 12">
        <text>a UDP-3-O-[(3R)-3-hydroxyacyl]-N-acetyl-alpha-D-glucosamine + H2O = a UDP-3-O-[(3R)-3-hydroxyacyl]-alpha-D-glucosamine + acetate</text>
        <dbReference type="Rhea" id="RHEA:67816"/>
        <dbReference type="ChEBI" id="CHEBI:15377"/>
        <dbReference type="ChEBI" id="CHEBI:30089"/>
        <dbReference type="ChEBI" id="CHEBI:137740"/>
        <dbReference type="ChEBI" id="CHEBI:173225"/>
        <dbReference type="EC" id="3.5.1.108"/>
    </reaction>
</comment>
<comment type="caution">
    <text evidence="13">The sequence shown here is derived from an EMBL/GenBank/DDBJ whole genome shotgun (WGS) entry which is preliminary data.</text>
</comment>
<keyword evidence="7 12" id="KW-0479">Metal-binding</keyword>
<evidence type="ECO:0000256" key="3">
    <source>
        <dbReference type="ARBA" id="ARBA00005002"/>
    </source>
</evidence>
<keyword evidence="10 12" id="KW-0443">Lipid metabolism</keyword>
<dbReference type="NCBIfam" id="TIGR00325">
    <property type="entry name" value="lpxC"/>
    <property type="match status" value="1"/>
</dbReference>
<accession>A0A317DTT1</accession>
<dbReference type="UniPathway" id="UPA00359">
    <property type="reaction ID" value="UER00478"/>
</dbReference>
<evidence type="ECO:0000256" key="6">
    <source>
        <dbReference type="ARBA" id="ARBA00022556"/>
    </source>
</evidence>
<dbReference type="PANTHER" id="PTHR33694">
    <property type="entry name" value="UDP-3-O-ACYL-N-ACETYLGLUCOSAMINE DEACETYLASE 1, MITOCHONDRIAL-RELATED"/>
    <property type="match status" value="1"/>
</dbReference>
<evidence type="ECO:0000256" key="8">
    <source>
        <dbReference type="ARBA" id="ARBA00022801"/>
    </source>
</evidence>
<name>A0A317DTT1_9PROT</name>
<comment type="cofactor">
    <cofactor evidence="1 12">
        <name>Zn(2+)</name>
        <dbReference type="ChEBI" id="CHEBI:29105"/>
    </cofactor>
</comment>